<proteinExistence type="predicted"/>
<dbReference type="AlphaFoldDB" id="A0A1Y2IUN9"/>
<protein>
    <recommendedName>
        <fullName evidence="4">J domain-containing protein</fullName>
    </recommendedName>
</protein>
<sequence length="54" mass="5443">MQGACQLALALHPDKNGAPGADEAFKSECYHCTSSAVPAHSSCSGIKGVPGSVR</sequence>
<name>A0A1Y2IUN9_TRAC3</name>
<reference evidence="2 3" key="1">
    <citation type="journal article" date="2015" name="Biotechnol. Biofuels">
        <title>Enhanced degradation of softwood versus hardwood by the white-rot fungus Pycnoporus coccineus.</title>
        <authorList>
            <person name="Couturier M."/>
            <person name="Navarro D."/>
            <person name="Chevret D."/>
            <person name="Henrissat B."/>
            <person name="Piumi F."/>
            <person name="Ruiz-Duenas F.J."/>
            <person name="Martinez A.T."/>
            <person name="Grigoriev I.V."/>
            <person name="Riley R."/>
            <person name="Lipzen A."/>
            <person name="Berrin J.G."/>
            <person name="Master E.R."/>
            <person name="Rosso M.N."/>
        </authorList>
    </citation>
    <scope>NUCLEOTIDE SEQUENCE [LARGE SCALE GENOMIC DNA]</scope>
    <source>
        <strain evidence="2 3">BRFM310</strain>
    </source>
</reference>
<evidence type="ECO:0008006" key="4">
    <source>
        <dbReference type="Google" id="ProtNLM"/>
    </source>
</evidence>
<keyword evidence="3" id="KW-1185">Reference proteome</keyword>
<gene>
    <name evidence="2" type="ORF">PYCCODRAFT_1433146</name>
</gene>
<feature type="compositionally biased region" description="Polar residues" evidence="1">
    <location>
        <begin position="35"/>
        <end position="44"/>
    </location>
</feature>
<evidence type="ECO:0000256" key="1">
    <source>
        <dbReference type="SAM" id="MobiDB-lite"/>
    </source>
</evidence>
<dbReference type="Proteomes" id="UP000193067">
    <property type="component" value="Unassembled WGS sequence"/>
</dbReference>
<evidence type="ECO:0000313" key="3">
    <source>
        <dbReference type="Proteomes" id="UP000193067"/>
    </source>
</evidence>
<evidence type="ECO:0000313" key="2">
    <source>
        <dbReference type="EMBL" id="OSD04807.1"/>
    </source>
</evidence>
<organism evidence="2 3">
    <name type="scientific">Trametes coccinea (strain BRFM310)</name>
    <name type="common">Pycnoporus coccineus</name>
    <dbReference type="NCBI Taxonomy" id="1353009"/>
    <lineage>
        <taxon>Eukaryota</taxon>
        <taxon>Fungi</taxon>
        <taxon>Dikarya</taxon>
        <taxon>Basidiomycota</taxon>
        <taxon>Agaricomycotina</taxon>
        <taxon>Agaricomycetes</taxon>
        <taxon>Polyporales</taxon>
        <taxon>Polyporaceae</taxon>
        <taxon>Trametes</taxon>
    </lineage>
</organism>
<accession>A0A1Y2IUN9</accession>
<feature type="region of interest" description="Disordered" evidence="1">
    <location>
        <begin position="35"/>
        <end position="54"/>
    </location>
</feature>
<dbReference type="OrthoDB" id="1507364at2759"/>
<dbReference type="EMBL" id="KZ084095">
    <property type="protein sequence ID" value="OSD04807.1"/>
    <property type="molecule type" value="Genomic_DNA"/>
</dbReference>